<evidence type="ECO:0000256" key="6">
    <source>
        <dbReference type="ARBA" id="ARBA00022989"/>
    </source>
</evidence>
<protein>
    <recommendedName>
        <fullName evidence="9">Glycosyltransferase RgtA/B/C/D-like domain-containing protein</fullName>
    </recommendedName>
</protein>
<feature type="transmembrane region" description="Helical" evidence="8">
    <location>
        <begin position="128"/>
        <end position="151"/>
    </location>
</feature>
<feature type="transmembrane region" description="Helical" evidence="8">
    <location>
        <begin position="264"/>
        <end position="283"/>
    </location>
</feature>
<evidence type="ECO:0000259" key="9">
    <source>
        <dbReference type="Pfam" id="PF13231"/>
    </source>
</evidence>
<dbReference type="GO" id="GO:0010041">
    <property type="term" value="P:response to iron(III) ion"/>
    <property type="evidence" value="ECO:0007669"/>
    <property type="project" value="TreeGrafter"/>
</dbReference>
<comment type="subcellular location">
    <subcellularLocation>
        <location evidence="1">Cell membrane</location>
        <topology evidence="1">Multi-pass membrane protein</topology>
    </subcellularLocation>
</comment>
<sequence>MWGDEAVTYEVAHRTLPEIWRTLGHIDAVHGLYYLCLHGVFGVWDGGLVALRLPSVLAVAAGAAGIALLGRRLAGPRAGLLAGLVFPLIPAVQRYAQEGRSYALVCALVIWTTWLLVSAVDRPRGRRWAAYAGVILTACLLHEFALLTLVAHGVSVFRSGPARAVARGWGAAAGVVVAGTLPLAVFSTTQASQVDWIGAPGARTVLGFAAVVLVGLVCARTPPRAAHAAPPMRPGTLALPLLILPTALLMALTPLRALYVERYVLSYTGALALLLGVALDGVWRRSRDGGRRARPAGYAVAAGAGLLAVLTLVPVGTHLRTPQSRQNDAAAVARAVRQSARPGDGLVFTPARRRVWTLARPEEFRGLFDLALDRSPVASDTLHGTELPPGAVRARMLAARRIVVVHDVAGEPLDAADREYVKRATLRAAFEPCATRRVTRAQITLYARPGAC</sequence>
<evidence type="ECO:0000256" key="1">
    <source>
        <dbReference type="ARBA" id="ARBA00004651"/>
    </source>
</evidence>
<evidence type="ECO:0000256" key="2">
    <source>
        <dbReference type="ARBA" id="ARBA00022475"/>
    </source>
</evidence>
<comment type="caution">
    <text evidence="10">The sequence shown here is derived from an EMBL/GenBank/DDBJ whole genome shotgun (WGS) entry which is preliminary data.</text>
</comment>
<dbReference type="GO" id="GO:0005886">
    <property type="term" value="C:plasma membrane"/>
    <property type="evidence" value="ECO:0007669"/>
    <property type="project" value="UniProtKB-SubCell"/>
</dbReference>
<name>A0A370BK70_9ACTN</name>
<keyword evidence="3" id="KW-0328">Glycosyltransferase</keyword>
<feature type="transmembrane region" description="Helical" evidence="8">
    <location>
        <begin position="102"/>
        <end position="121"/>
    </location>
</feature>
<dbReference type="PANTHER" id="PTHR33908">
    <property type="entry name" value="MANNOSYLTRANSFERASE YKCB-RELATED"/>
    <property type="match status" value="1"/>
</dbReference>
<proteinExistence type="predicted"/>
<keyword evidence="7 8" id="KW-0472">Membrane</keyword>
<evidence type="ECO:0000256" key="7">
    <source>
        <dbReference type="ARBA" id="ARBA00023136"/>
    </source>
</evidence>
<evidence type="ECO:0000313" key="11">
    <source>
        <dbReference type="Proteomes" id="UP000253741"/>
    </source>
</evidence>
<feature type="transmembrane region" description="Helical" evidence="8">
    <location>
        <begin position="237"/>
        <end position="258"/>
    </location>
</feature>
<dbReference type="Pfam" id="PF13231">
    <property type="entry name" value="PMT_2"/>
    <property type="match status" value="1"/>
</dbReference>
<accession>A0A370BK70</accession>
<feature type="domain" description="Glycosyltransferase RgtA/B/C/D-like" evidence="9">
    <location>
        <begin position="43"/>
        <end position="151"/>
    </location>
</feature>
<dbReference type="EMBL" id="QQNA01000003">
    <property type="protein sequence ID" value="RDG40006.1"/>
    <property type="molecule type" value="Genomic_DNA"/>
</dbReference>
<feature type="transmembrane region" description="Helical" evidence="8">
    <location>
        <begin position="49"/>
        <end position="69"/>
    </location>
</feature>
<gene>
    <name evidence="10" type="ORF">DVH02_00810</name>
</gene>
<evidence type="ECO:0000256" key="8">
    <source>
        <dbReference type="SAM" id="Phobius"/>
    </source>
</evidence>
<reference evidence="10 11" key="1">
    <citation type="submission" date="2018-07" db="EMBL/GenBank/DDBJ databases">
        <title>Streptomyces species from bats.</title>
        <authorList>
            <person name="Dunlap C."/>
        </authorList>
    </citation>
    <scope>NUCLEOTIDE SEQUENCE [LARGE SCALE GENOMIC DNA]</scope>
    <source>
        <strain evidence="10 11">AC230</strain>
    </source>
</reference>
<organism evidence="10 11">
    <name type="scientific">Streptomyces corynorhini</name>
    <dbReference type="NCBI Taxonomy" id="2282652"/>
    <lineage>
        <taxon>Bacteria</taxon>
        <taxon>Bacillati</taxon>
        <taxon>Actinomycetota</taxon>
        <taxon>Actinomycetes</taxon>
        <taxon>Kitasatosporales</taxon>
        <taxon>Streptomycetaceae</taxon>
        <taxon>Streptomyces</taxon>
    </lineage>
</organism>
<keyword evidence="11" id="KW-1185">Reference proteome</keyword>
<dbReference type="AlphaFoldDB" id="A0A370BK70"/>
<dbReference type="GO" id="GO:0009103">
    <property type="term" value="P:lipopolysaccharide biosynthetic process"/>
    <property type="evidence" value="ECO:0007669"/>
    <property type="project" value="UniProtKB-ARBA"/>
</dbReference>
<keyword evidence="5 8" id="KW-0812">Transmembrane</keyword>
<dbReference type="GO" id="GO:0016763">
    <property type="term" value="F:pentosyltransferase activity"/>
    <property type="evidence" value="ECO:0007669"/>
    <property type="project" value="TreeGrafter"/>
</dbReference>
<dbReference type="InterPro" id="IPR038731">
    <property type="entry name" value="RgtA/B/C-like"/>
</dbReference>
<feature type="transmembrane region" description="Helical" evidence="8">
    <location>
        <begin position="295"/>
        <end position="316"/>
    </location>
</feature>
<evidence type="ECO:0000313" key="10">
    <source>
        <dbReference type="EMBL" id="RDG40006.1"/>
    </source>
</evidence>
<keyword evidence="6 8" id="KW-1133">Transmembrane helix</keyword>
<dbReference type="InterPro" id="IPR050297">
    <property type="entry name" value="LipidA_mod_glycosyltrf_83"/>
</dbReference>
<feature type="transmembrane region" description="Helical" evidence="8">
    <location>
        <begin position="196"/>
        <end position="217"/>
    </location>
</feature>
<evidence type="ECO:0000256" key="3">
    <source>
        <dbReference type="ARBA" id="ARBA00022676"/>
    </source>
</evidence>
<keyword evidence="2" id="KW-1003">Cell membrane</keyword>
<dbReference type="Proteomes" id="UP000253741">
    <property type="component" value="Unassembled WGS sequence"/>
</dbReference>
<evidence type="ECO:0000256" key="5">
    <source>
        <dbReference type="ARBA" id="ARBA00022692"/>
    </source>
</evidence>
<evidence type="ECO:0000256" key="4">
    <source>
        <dbReference type="ARBA" id="ARBA00022679"/>
    </source>
</evidence>
<dbReference type="PANTHER" id="PTHR33908:SF3">
    <property type="entry name" value="UNDECAPRENYL PHOSPHATE-ALPHA-4-AMINO-4-DEOXY-L-ARABINOSE ARABINOSYL TRANSFERASE"/>
    <property type="match status" value="1"/>
</dbReference>
<keyword evidence="4" id="KW-0808">Transferase</keyword>